<dbReference type="InterPro" id="IPR057666">
    <property type="entry name" value="DrpA_SLOG"/>
</dbReference>
<dbReference type="AlphaFoldDB" id="A0AAW5E1A6"/>
<evidence type="ECO:0000259" key="2">
    <source>
        <dbReference type="Pfam" id="PF02481"/>
    </source>
</evidence>
<comment type="caution">
    <text evidence="3">The sequence shown here is derived from an EMBL/GenBank/DDBJ whole genome shotgun (WGS) entry which is preliminary data.</text>
</comment>
<evidence type="ECO:0000256" key="1">
    <source>
        <dbReference type="ARBA" id="ARBA00006525"/>
    </source>
</evidence>
<evidence type="ECO:0000313" key="4">
    <source>
        <dbReference type="Proteomes" id="UP001431131"/>
    </source>
</evidence>
<dbReference type="EMBL" id="JAKTTI010000001">
    <property type="protein sequence ID" value="MCH1623796.1"/>
    <property type="molecule type" value="Genomic_DNA"/>
</dbReference>
<gene>
    <name evidence="3" type="primary">dprA</name>
    <name evidence="3" type="ORF">MJG50_00540</name>
</gene>
<comment type="similarity">
    <text evidence="1">Belongs to the DprA/Smf family.</text>
</comment>
<dbReference type="SUPFAM" id="SSF102405">
    <property type="entry name" value="MCP/YpsA-like"/>
    <property type="match status" value="1"/>
</dbReference>
<dbReference type="GO" id="GO:0009294">
    <property type="term" value="P:DNA-mediated transformation"/>
    <property type="evidence" value="ECO:0007669"/>
    <property type="project" value="InterPro"/>
</dbReference>
<sequence>MEKLREKLIHLHHCRGIGWKSIYCLLKVDPILSSIYNYSSRFYEKILPISKTQLKLFLNDLHSESFQSMLKQYNMNNIQTITILDDHYPYRLKQIYDPPWVLYYLGNPAILNENKIISVVGSRTPTSYGYHSMEKVLTPLIRKKWVVSSGLAKGIDTRAHQLAIHNRGKTIAVIAGGLYHIYPPENRELAGVIKEHHLLISEYPPYMKPEKWQFPMRNRIISGLAAGTIVIEAKDRSGSLITADQAIQQGREVFAIPGSIFEESSIGTNKLIQSGAKLVLSSEDILAEFEYVI</sequence>
<dbReference type="PANTHER" id="PTHR43022">
    <property type="entry name" value="PROTEIN SMF"/>
    <property type="match status" value="1"/>
</dbReference>
<protein>
    <submittedName>
        <fullName evidence="3">DNA-processing protein DprA</fullName>
    </submittedName>
</protein>
<dbReference type="InterPro" id="IPR003488">
    <property type="entry name" value="DprA"/>
</dbReference>
<keyword evidence="4" id="KW-1185">Reference proteome</keyword>
<dbReference type="PANTHER" id="PTHR43022:SF1">
    <property type="entry name" value="PROTEIN SMF"/>
    <property type="match status" value="1"/>
</dbReference>
<dbReference type="Gene3D" id="3.40.50.450">
    <property type="match status" value="1"/>
</dbReference>
<reference evidence="3" key="1">
    <citation type="submission" date="2022-02" db="EMBL/GenBank/DDBJ databases">
        <title>Fredinandcohnia quinoae sp. nov. isolated from Chenopodium quinoa seeds.</title>
        <authorList>
            <person name="Saati-Santamaria Z."/>
            <person name="Flores-Felix J.D."/>
            <person name="Igual J.M."/>
            <person name="Velazquez E."/>
            <person name="Garcia-Fraile P."/>
            <person name="Martinez-Molina E."/>
        </authorList>
    </citation>
    <scope>NUCLEOTIDE SEQUENCE</scope>
    <source>
        <strain evidence="3">SECRCQ15</strain>
    </source>
</reference>
<dbReference type="Pfam" id="PF02481">
    <property type="entry name" value="DNA_processg_A"/>
    <property type="match status" value="1"/>
</dbReference>
<evidence type="ECO:0000313" key="3">
    <source>
        <dbReference type="EMBL" id="MCH1623796.1"/>
    </source>
</evidence>
<dbReference type="Proteomes" id="UP001431131">
    <property type="component" value="Unassembled WGS sequence"/>
</dbReference>
<dbReference type="RefSeq" id="WP_240251805.1">
    <property type="nucleotide sequence ID" value="NZ_JAKTTI010000001.1"/>
</dbReference>
<dbReference type="NCBIfam" id="TIGR00732">
    <property type="entry name" value="dprA"/>
    <property type="match status" value="1"/>
</dbReference>
<accession>A0AAW5E1A6</accession>
<feature type="domain" description="Smf/DprA SLOG" evidence="2">
    <location>
        <begin position="80"/>
        <end position="289"/>
    </location>
</feature>
<name>A0AAW5E1A6_9BACI</name>
<organism evidence="3 4">
    <name type="scientific">Fredinandcohnia quinoae</name>
    <dbReference type="NCBI Taxonomy" id="2918902"/>
    <lineage>
        <taxon>Bacteria</taxon>
        <taxon>Bacillati</taxon>
        <taxon>Bacillota</taxon>
        <taxon>Bacilli</taxon>
        <taxon>Bacillales</taxon>
        <taxon>Bacillaceae</taxon>
        <taxon>Fredinandcohnia</taxon>
    </lineage>
</organism>
<proteinExistence type="inferred from homology"/>